<dbReference type="GO" id="GO:0046872">
    <property type="term" value="F:metal ion binding"/>
    <property type="evidence" value="ECO:0007669"/>
    <property type="project" value="InterPro"/>
</dbReference>
<dbReference type="EMBL" id="LBVP01000010">
    <property type="protein sequence ID" value="KKQ89632.1"/>
    <property type="molecule type" value="Genomic_DNA"/>
</dbReference>
<dbReference type="PANTHER" id="PTHR21621">
    <property type="entry name" value="RIBOSOMAL PROTEIN S6 MODIFICATION PROTEIN"/>
    <property type="match status" value="1"/>
</dbReference>
<evidence type="ECO:0000259" key="2">
    <source>
        <dbReference type="PROSITE" id="PS50975"/>
    </source>
</evidence>
<dbReference type="AlphaFoldDB" id="A0A0G0LF28"/>
<evidence type="ECO:0000313" key="3">
    <source>
        <dbReference type="EMBL" id="KKQ89632.1"/>
    </source>
</evidence>
<reference evidence="3 4" key="1">
    <citation type="journal article" date="2015" name="Nature">
        <title>rRNA introns, odd ribosomes, and small enigmatic genomes across a large radiation of phyla.</title>
        <authorList>
            <person name="Brown C.T."/>
            <person name="Hug L.A."/>
            <person name="Thomas B.C."/>
            <person name="Sharon I."/>
            <person name="Castelle C.J."/>
            <person name="Singh A."/>
            <person name="Wilkins M.J."/>
            <person name="Williams K.H."/>
            <person name="Banfield J.F."/>
        </authorList>
    </citation>
    <scope>NUCLEOTIDE SEQUENCE [LARGE SCALE GENOMIC DNA]</scope>
</reference>
<dbReference type="GO" id="GO:0009432">
    <property type="term" value="P:SOS response"/>
    <property type="evidence" value="ECO:0007669"/>
    <property type="project" value="TreeGrafter"/>
</dbReference>
<dbReference type="PROSITE" id="PS50975">
    <property type="entry name" value="ATP_GRASP"/>
    <property type="match status" value="1"/>
</dbReference>
<dbReference type="Gene3D" id="3.30.470.20">
    <property type="entry name" value="ATP-grasp fold, B domain"/>
    <property type="match status" value="1"/>
</dbReference>
<keyword evidence="1" id="KW-0067">ATP-binding</keyword>
<dbReference type="Proteomes" id="UP000034893">
    <property type="component" value="Unassembled WGS sequence"/>
</dbReference>
<dbReference type="InterPro" id="IPR011761">
    <property type="entry name" value="ATP-grasp"/>
</dbReference>
<protein>
    <submittedName>
        <fullName evidence="3">UDP-N-acetylmuramyl tripeptide synthase</fullName>
    </submittedName>
</protein>
<accession>A0A0G0LF28</accession>
<sequence>MKPTISSHGENVIMDINSVRDLKIAIVTFLSKYNQSAYFLIEKQFEAKEYRIFVTQSGFIAAVERTPANITGDGKSTIRKLIKVENYRRMNPRNTCLCKIAIDDISKNHLKKQGLSFSATPTKGQKVFLRKNSNVSTGGNCYDVTDSMHLSYKKLAKAILNALNVPFVGIDLLCSDISKNMDDYKVCELNSAPGLSLHMMPEKGKSRDVANAIVDVIFPPVI</sequence>
<feature type="domain" description="ATP-grasp" evidence="2">
    <location>
        <begin position="153"/>
        <end position="218"/>
    </location>
</feature>
<evidence type="ECO:0000256" key="1">
    <source>
        <dbReference type="PROSITE-ProRule" id="PRU00409"/>
    </source>
</evidence>
<comment type="caution">
    <text evidence="3">The sequence shown here is derived from an EMBL/GenBank/DDBJ whole genome shotgun (WGS) entry which is preliminary data.</text>
</comment>
<dbReference type="SUPFAM" id="SSF56059">
    <property type="entry name" value="Glutathione synthetase ATP-binding domain-like"/>
    <property type="match status" value="1"/>
</dbReference>
<dbReference type="GO" id="GO:0018169">
    <property type="term" value="F:ribosomal S6-glutamic acid ligase activity"/>
    <property type="evidence" value="ECO:0007669"/>
    <property type="project" value="TreeGrafter"/>
</dbReference>
<dbReference type="GO" id="GO:0005737">
    <property type="term" value="C:cytoplasm"/>
    <property type="evidence" value="ECO:0007669"/>
    <property type="project" value="TreeGrafter"/>
</dbReference>
<gene>
    <name evidence="3" type="ORF">UT12_C0010G0003</name>
</gene>
<dbReference type="GO" id="GO:0005524">
    <property type="term" value="F:ATP binding"/>
    <property type="evidence" value="ECO:0007669"/>
    <property type="project" value="UniProtKB-UniRule"/>
</dbReference>
<proteinExistence type="predicted"/>
<evidence type="ECO:0000313" key="4">
    <source>
        <dbReference type="Proteomes" id="UP000034893"/>
    </source>
</evidence>
<organism evidence="3 4">
    <name type="scientific">Candidatus Curtissbacteria bacterium GW2011_GWC2_38_9</name>
    <dbReference type="NCBI Taxonomy" id="1618414"/>
    <lineage>
        <taxon>Bacteria</taxon>
        <taxon>Candidatus Curtissiibacteriota</taxon>
    </lineage>
</organism>
<name>A0A0G0LF28_9BACT</name>
<keyword evidence="1" id="KW-0547">Nucleotide-binding</keyword>
<dbReference type="PANTHER" id="PTHR21621:SF0">
    <property type="entry name" value="BETA-CITRYLGLUTAMATE SYNTHASE B-RELATED"/>
    <property type="match status" value="1"/>
</dbReference>